<protein>
    <submittedName>
        <fullName evidence="2">Uncharacterized protein</fullName>
    </submittedName>
</protein>
<keyword evidence="1" id="KW-0812">Transmembrane</keyword>
<keyword evidence="1" id="KW-0472">Membrane</keyword>
<proteinExistence type="predicted"/>
<keyword evidence="1" id="KW-1133">Transmembrane helix</keyword>
<feature type="transmembrane region" description="Helical" evidence="1">
    <location>
        <begin position="6"/>
        <end position="28"/>
    </location>
</feature>
<accession>A0A0A8Z9M8</accession>
<name>A0A0A8Z9M8_ARUDO</name>
<evidence type="ECO:0000313" key="2">
    <source>
        <dbReference type="EMBL" id="JAD35511.1"/>
    </source>
</evidence>
<organism evidence="2">
    <name type="scientific">Arundo donax</name>
    <name type="common">Giant reed</name>
    <name type="synonym">Donax arundinaceus</name>
    <dbReference type="NCBI Taxonomy" id="35708"/>
    <lineage>
        <taxon>Eukaryota</taxon>
        <taxon>Viridiplantae</taxon>
        <taxon>Streptophyta</taxon>
        <taxon>Embryophyta</taxon>
        <taxon>Tracheophyta</taxon>
        <taxon>Spermatophyta</taxon>
        <taxon>Magnoliopsida</taxon>
        <taxon>Liliopsida</taxon>
        <taxon>Poales</taxon>
        <taxon>Poaceae</taxon>
        <taxon>PACMAD clade</taxon>
        <taxon>Arundinoideae</taxon>
        <taxon>Arundineae</taxon>
        <taxon>Arundo</taxon>
    </lineage>
</organism>
<dbReference type="AlphaFoldDB" id="A0A0A8Z9M8"/>
<dbReference type="EMBL" id="GBRH01262384">
    <property type="protein sequence ID" value="JAD35511.1"/>
    <property type="molecule type" value="Transcribed_RNA"/>
</dbReference>
<reference evidence="2" key="1">
    <citation type="submission" date="2014-09" db="EMBL/GenBank/DDBJ databases">
        <authorList>
            <person name="Magalhaes I.L.F."/>
            <person name="Oliveira U."/>
            <person name="Santos F.R."/>
            <person name="Vidigal T.H.D.A."/>
            <person name="Brescovit A.D."/>
            <person name="Santos A.J."/>
        </authorList>
    </citation>
    <scope>NUCLEOTIDE SEQUENCE</scope>
    <source>
        <tissue evidence="2">Shoot tissue taken approximately 20 cm above the soil surface</tissue>
    </source>
</reference>
<sequence length="42" mass="4862">MNLLNGFVFYEILIIAVCNLLCKFTHYLNCSDYLKKQSPSFG</sequence>
<reference evidence="2" key="2">
    <citation type="journal article" date="2015" name="Data Brief">
        <title>Shoot transcriptome of the giant reed, Arundo donax.</title>
        <authorList>
            <person name="Barrero R.A."/>
            <person name="Guerrero F.D."/>
            <person name="Moolhuijzen P."/>
            <person name="Goolsby J.A."/>
            <person name="Tidwell J."/>
            <person name="Bellgard S.E."/>
            <person name="Bellgard M.I."/>
        </authorList>
    </citation>
    <scope>NUCLEOTIDE SEQUENCE</scope>
    <source>
        <tissue evidence="2">Shoot tissue taken approximately 20 cm above the soil surface</tissue>
    </source>
</reference>
<evidence type="ECO:0000256" key="1">
    <source>
        <dbReference type="SAM" id="Phobius"/>
    </source>
</evidence>